<name>A0ABT3N8X1_9BACT</name>
<dbReference type="EMBL" id="JAPFPW010000007">
    <property type="protein sequence ID" value="MCW7753903.1"/>
    <property type="molecule type" value="Genomic_DNA"/>
</dbReference>
<comment type="caution">
    <text evidence="2">The sequence shown here is derived from an EMBL/GenBank/DDBJ whole genome shotgun (WGS) entry which is preliminary data.</text>
</comment>
<accession>A0ABT3N8X1</accession>
<proteinExistence type="predicted"/>
<feature type="chain" id="PRO_5045606473" evidence="1">
    <location>
        <begin position="26"/>
        <end position="179"/>
    </location>
</feature>
<keyword evidence="1" id="KW-0732">Signal</keyword>
<keyword evidence="3" id="KW-1185">Reference proteome</keyword>
<dbReference type="PROSITE" id="PS51257">
    <property type="entry name" value="PROKAR_LIPOPROTEIN"/>
    <property type="match status" value="1"/>
</dbReference>
<sequence length="179" mass="17836">MKKNYVVCILALVSCLSLWVKDSWAVAVTMTAEAEITAAVLAGTEDQSLNFGSIVTTGATSVTIDASGMVVTGGVLPSPVLPSAPAGTSVSGGHNGRIDVTTTVGANISIVYPTSITITETGGATMTINDIAINSTASPLAATAAGPNKIFVGGVLGVSSGQTPGTYDNAAVTITINYQ</sequence>
<dbReference type="Proteomes" id="UP001209681">
    <property type="component" value="Unassembled WGS sequence"/>
</dbReference>
<reference evidence="2 3" key="1">
    <citation type="submission" date="2022-11" db="EMBL/GenBank/DDBJ databases">
        <title>Desulfobotulus tamanensis H1 sp. nov. - anaerobic, alkaliphilic, sulphate reducing bacterium isolated from terrestrial mud volcano.</title>
        <authorList>
            <person name="Frolova A."/>
            <person name="Merkel A.Y."/>
            <person name="Slobodkin A.I."/>
        </authorList>
    </citation>
    <scope>NUCLEOTIDE SEQUENCE [LARGE SCALE GENOMIC DNA]</scope>
    <source>
        <strain evidence="2 3">H1</strain>
    </source>
</reference>
<dbReference type="InterPro" id="IPR025514">
    <property type="entry name" value="DUF4402"/>
</dbReference>
<organism evidence="2 3">
    <name type="scientific">Desulfobotulus pelophilus</name>
    <dbReference type="NCBI Taxonomy" id="2823377"/>
    <lineage>
        <taxon>Bacteria</taxon>
        <taxon>Pseudomonadati</taxon>
        <taxon>Thermodesulfobacteriota</taxon>
        <taxon>Desulfobacteria</taxon>
        <taxon>Desulfobacterales</taxon>
        <taxon>Desulfobacteraceae</taxon>
        <taxon>Desulfobotulus</taxon>
    </lineage>
</organism>
<feature type="signal peptide" evidence="1">
    <location>
        <begin position="1"/>
        <end position="25"/>
    </location>
</feature>
<evidence type="ECO:0000256" key="1">
    <source>
        <dbReference type="SAM" id="SignalP"/>
    </source>
</evidence>
<protein>
    <submittedName>
        <fullName evidence="2">DUF4402 domain-containing protein</fullName>
    </submittedName>
</protein>
<dbReference type="Pfam" id="PF14352">
    <property type="entry name" value="DUF4402"/>
    <property type="match status" value="1"/>
</dbReference>
<gene>
    <name evidence="2" type="ORF">OOT00_07890</name>
</gene>
<evidence type="ECO:0000313" key="2">
    <source>
        <dbReference type="EMBL" id="MCW7753903.1"/>
    </source>
</evidence>
<dbReference type="RefSeq" id="WP_265424770.1">
    <property type="nucleotide sequence ID" value="NZ_JAPFPW010000007.1"/>
</dbReference>
<evidence type="ECO:0000313" key="3">
    <source>
        <dbReference type="Proteomes" id="UP001209681"/>
    </source>
</evidence>